<dbReference type="InterPro" id="IPR023298">
    <property type="entry name" value="ATPase_P-typ_TM_dom_sf"/>
</dbReference>
<evidence type="ECO:0000256" key="2">
    <source>
        <dbReference type="ARBA" id="ARBA00006024"/>
    </source>
</evidence>
<dbReference type="PRINTS" id="PR00941">
    <property type="entry name" value="CDATPASE"/>
</dbReference>
<keyword evidence="11 18" id="KW-0067">ATP-binding</keyword>
<evidence type="ECO:0000256" key="6">
    <source>
        <dbReference type="ARBA" id="ARBA00022692"/>
    </source>
</evidence>
<dbReference type="InterPro" id="IPR018303">
    <property type="entry name" value="ATPase_P-typ_P_site"/>
</dbReference>
<dbReference type="PROSITE" id="PS50846">
    <property type="entry name" value="HMA_2"/>
    <property type="match status" value="2"/>
</dbReference>
<keyword evidence="10" id="KW-0187">Copper transport</keyword>
<dbReference type="FunFam" id="3.30.70.100:FF:000001">
    <property type="entry name" value="ATPase copper transporting beta"/>
    <property type="match status" value="1"/>
</dbReference>
<feature type="domain" description="HMA" evidence="19">
    <location>
        <begin position="75"/>
        <end position="141"/>
    </location>
</feature>
<evidence type="ECO:0000256" key="17">
    <source>
        <dbReference type="ARBA" id="ARBA00023136"/>
    </source>
</evidence>
<evidence type="ECO:0000313" key="20">
    <source>
        <dbReference type="EMBL" id="ERP39351.1"/>
    </source>
</evidence>
<evidence type="ECO:0000256" key="9">
    <source>
        <dbReference type="ARBA" id="ARBA00022741"/>
    </source>
</evidence>
<keyword evidence="4" id="KW-0813">Transport</keyword>
<evidence type="ECO:0000256" key="5">
    <source>
        <dbReference type="ARBA" id="ARBA00022475"/>
    </source>
</evidence>
<dbReference type="SFLD" id="SFLDG00002">
    <property type="entry name" value="C1.7:_P-type_atpase_like"/>
    <property type="match status" value="1"/>
</dbReference>
<keyword evidence="8" id="KW-0677">Repeat</keyword>
<dbReference type="NCBIfam" id="TIGR01494">
    <property type="entry name" value="ATPase_P-type"/>
    <property type="match status" value="1"/>
</dbReference>
<feature type="transmembrane region" description="Helical" evidence="18">
    <location>
        <begin position="185"/>
        <end position="202"/>
    </location>
</feature>
<feature type="transmembrane region" description="Helical" evidence="18">
    <location>
        <begin position="396"/>
        <end position="418"/>
    </location>
</feature>
<dbReference type="PROSITE" id="PS00154">
    <property type="entry name" value="ATPASE_E1_E2"/>
    <property type="match status" value="1"/>
</dbReference>
<dbReference type="PROSITE" id="PS01047">
    <property type="entry name" value="HMA_1"/>
    <property type="match status" value="2"/>
</dbReference>
<dbReference type="Pfam" id="PF00403">
    <property type="entry name" value="HMA"/>
    <property type="match status" value="2"/>
</dbReference>
<evidence type="ECO:0000256" key="8">
    <source>
        <dbReference type="ARBA" id="ARBA00022737"/>
    </source>
</evidence>
<dbReference type="PROSITE" id="PS01229">
    <property type="entry name" value="COF_2"/>
    <property type="match status" value="1"/>
</dbReference>
<keyword evidence="6 18" id="KW-0812">Transmembrane</keyword>
<dbReference type="PRINTS" id="PR00119">
    <property type="entry name" value="CATATPASE"/>
</dbReference>
<dbReference type="CDD" id="cd00371">
    <property type="entry name" value="HMA"/>
    <property type="match status" value="2"/>
</dbReference>
<evidence type="ECO:0000256" key="4">
    <source>
        <dbReference type="ARBA" id="ARBA00022448"/>
    </source>
</evidence>
<feature type="transmembrane region" description="Helical" evidence="18">
    <location>
        <begin position="160"/>
        <end position="179"/>
    </location>
</feature>
<evidence type="ECO:0000259" key="19">
    <source>
        <dbReference type="PROSITE" id="PS50846"/>
    </source>
</evidence>
<gene>
    <name evidence="20" type="ORF">CALK_0149</name>
</gene>
<evidence type="ECO:0000256" key="10">
    <source>
        <dbReference type="ARBA" id="ARBA00022796"/>
    </source>
</evidence>
<keyword evidence="12" id="KW-0460">Magnesium</keyword>
<evidence type="ECO:0000313" key="21">
    <source>
        <dbReference type="Proteomes" id="UP000017148"/>
    </source>
</evidence>
<dbReference type="eggNOG" id="COG2217">
    <property type="taxonomic scope" value="Bacteria"/>
</dbReference>
<dbReference type="GO" id="GO:0005524">
    <property type="term" value="F:ATP binding"/>
    <property type="evidence" value="ECO:0007669"/>
    <property type="project" value="UniProtKB-UniRule"/>
</dbReference>
<dbReference type="GO" id="GO:0005507">
    <property type="term" value="F:copper ion binding"/>
    <property type="evidence" value="ECO:0007669"/>
    <property type="project" value="InterPro"/>
</dbReference>
<evidence type="ECO:0000256" key="3">
    <source>
        <dbReference type="ARBA" id="ARBA00012517"/>
    </source>
</evidence>
<dbReference type="EMBL" id="ASJR01000001">
    <property type="protein sequence ID" value="ERP39351.1"/>
    <property type="molecule type" value="Genomic_DNA"/>
</dbReference>
<dbReference type="CDD" id="cd02094">
    <property type="entry name" value="P-type_ATPase_Cu-like"/>
    <property type="match status" value="1"/>
</dbReference>
<dbReference type="InterPro" id="IPR023214">
    <property type="entry name" value="HAD_sf"/>
</dbReference>
<dbReference type="Proteomes" id="UP000017148">
    <property type="component" value="Unassembled WGS sequence"/>
</dbReference>
<dbReference type="SFLD" id="SFLDS00003">
    <property type="entry name" value="Haloacid_Dehalogenase"/>
    <property type="match status" value="1"/>
</dbReference>
<dbReference type="GO" id="GO:0005886">
    <property type="term" value="C:plasma membrane"/>
    <property type="evidence" value="ECO:0007669"/>
    <property type="project" value="UniProtKB-SubCell"/>
</dbReference>
<evidence type="ECO:0000256" key="11">
    <source>
        <dbReference type="ARBA" id="ARBA00022840"/>
    </source>
</evidence>
<dbReference type="AlphaFoldDB" id="U7DEJ5"/>
<keyword evidence="15" id="KW-0186">Copper</keyword>
<dbReference type="SUPFAM" id="SSF55008">
    <property type="entry name" value="HMA, heavy metal-associated domain"/>
    <property type="match status" value="2"/>
</dbReference>
<dbReference type="SUPFAM" id="SSF81653">
    <property type="entry name" value="Calcium ATPase, transduction domain A"/>
    <property type="match status" value="1"/>
</dbReference>
<dbReference type="GO" id="GO:0055070">
    <property type="term" value="P:copper ion homeostasis"/>
    <property type="evidence" value="ECO:0007669"/>
    <property type="project" value="TreeGrafter"/>
</dbReference>
<dbReference type="Pfam" id="PF00122">
    <property type="entry name" value="E1-E2_ATPase"/>
    <property type="match status" value="1"/>
</dbReference>
<keyword evidence="16" id="KW-0406">Ion transport</keyword>
<dbReference type="InterPro" id="IPR023299">
    <property type="entry name" value="ATPase_P-typ_cyto_dom_N"/>
</dbReference>
<feature type="domain" description="HMA" evidence="19">
    <location>
        <begin position="2"/>
        <end position="68"/>
    </location>
</feature>
<dbReference type="InterPro" id="IPR027256">
    <property type="entry name" value="P-typ_ATPase_IB"/>
</dbReference>
<evidence type="ECO:0000256" key="16">
    <source>
        <dbReference type="ARBA" id="ARBA00023065"/>
    </source>
</evidence>
<dbReference type="Pfam" id="PF00702">
    <property type="entry name" value="Hydrolase"/>
    <property type="match status" value="1"/>
</dbReference>
<keyword evidence="21" id="KW-1185">Reference proteome</keyword>
<evidence type="ECO:0000256" key="7">
    <source>
        <dbReference type="ARBA" id="ARBA00022723"/>
    </source>
</evidence>
<organism evidence="20 21">
    <name type="scientific">Chitinivibrio alkaliphilus ACht1</name>
    <dbReference type="NCBI Taxonomy" id="1313304"/>
    <lineage>
        <taxon>Bacteria</taxon>
        <taxon>Pseudomonadati</taxon>
        <taxon>Fibrobacterota</taxon>
        <taxon>Chitinivibrionia</taxon>
        <taxon>Chitinivibrionales</taxon>
        <taxon>Chitinivibrionaceae</taxon>
        <taxon>Chitinivibrio</taxon>
    </lineage>
</organism>
<dbReference type="GO" id="GO:0016887">
    <property type="term" value="F:ATP hydrolysis activity"/>
    <property type="evidence" value="ECO:0007669"/>
    <property type="project" value="InterPro"/>
</dbReference>
<comment type="caution">
    <text evidence="20">The sequence shown here is derived from an EMBL/GenBank/DDBJ whole genome shotgun (WGS) entry which is preliminary data.</text>
</comment>
<evidence type="ECO:0000256" key="18">
    <source>
        <dbReference type="RuleBase" id="RU362081"/>
    </source>
</evidence>
<dbReference type="NCBIfam" id="TIGR01525">
    <property type="entry name" value="ATPase-IB_hvy"/>
    <property type="match status" value="1"/>
</dbReference>
<evidence type="ECO:0000256" key="15">
    <source>
        <dbReference type="ARBA" id="ARBA00023008"/>
    </source>
</evidence>
<dbReference type="NCBIfam" id="TIGR00003">
    <property type="entry name" value="copper ion binding protein"/>
    <property type="match status" value="2"/>
</dbReference>
<comment type="subcellular location">
    <subcellularLocation>
        <location evidence="1">Cell membrane</location>
        <topology evidence="1">Multi-pass membrane protein</topology>
    </subcellularLocation>
</comment>
<dbReference type="InterPro" id="IPR017969">
    <property type="entry name" value="Heavy-metal-associated_CS"/>
</dbReference>
<dbReference type="OrthoDB" id="9813266at2"/>
<dbReference type="Gene3D" id="2.70.150.10">
    <property type="entry name" value="Calcium-transporting ATPase, cytoplasmic transduction domain A"/>
    <property type="match status" value="1"/>
</dbReference>
<dbReference type="GO" id="GO:0060003">
    <property type="term" value="P:copper ion export"/>
    <property type="evidence" value="ECO:0007669"/>
    <property type="project" value="UniProtKB-ARBA"/>
</dbReference>
<keyword evidence="5 18" id="KW-1003">Cell membrane</keyword>
<dbReference type="SFLD" id="SFLDF00027">
    <property type="entry name" value="p-type_atpase"/>
    <property type="match status" value="1"/>
</dbReference>
<dbReference type="InterPro" id="IPR059000">
    <property type="entry name" value="ATPase_P-type_domA"/>
</dbReference>
<dbReference type="GO" id="GO:0140581">
    <property type="term" value="F:P-type monovalent copper transporter activity"/>
    <property type="evidence" value="ECO:0007669"/>
    <property type="project" value="UniProtKB-EC"/>
</dbReference>
<dbReference type="FunFam" id="3.30.70.100:FF:000005">
    <property type="entry name" value="Copper-exporting P-type ATPase A"/>
    <property type="match status" value="1"/>
</dbReference>
<dbReference type="Gene3D" id="3.40.50.1000">
    <property type="entry name" value="HAD superfamily/HAD-like"/>
    <property type="match status" value="1"/>
</dbReference>
<dbReference type="EC" id="7.2.2.8" evidence="3"/>
<dbReference type="GO" id="GO:0043682">
    <property type="term" value="F:P-type divalent copper transporter activity"/>
    <property type="evidence" value="ECO:0007669"/>
    <property type="project" value="TreeGrafter"/>
</dbReference>
<sequence length="806" mass="86755">MKKTLFSITGMSCAGCARTIEKELENAPGVMSAGVNFPAERVVVEYDPQQTSPDQLRTLITTLGYRAEQIQSKYRQISGKISGMSCASCANTIEKSLTALSGVEEVRVNFAAEKITLTYDPVSVSQREIADHLAGQGYTLVLADTDEEQHDHTQAIFQRMLLASVSAGIIMALMVVHMFISIPGYFLITAVLAIPAVFIAGAETHRATWNGLTRKSVNMDTLITMGSLIPYLLSMIGFWFDITTFVEMAASIMALHLVGRYLEAKAKGRASQAIEKLLAMEAKTARVVREDVEQEIPVEEVRLGDIVRIKPGEKIPTDGEIISGETRIDESMATGESLPVHRITGDTVIGSTINQTGALDIRVTHERSETFLSRVIRMVEEAQGSKVPIQEFADRITGYFVPAVMIIAVTAFFSWLLFPEFHLSIVRFFDFPWSTTEVAPLTLAILAMTAVLVISCPCALGLATPTSLMVGSGMGAQRGILIRNGEAIQTMKDVNLIAFDKTGTLTRGTPEVTEVISTDEVTSQEILFAAASVERSSEHPLAGAILAAAKEHEIELVAPTSFSAQVGKGVTGEVAGHQISVGNRKIINFENLPENLRIRAASLEDEAKTVVFVSRDSRVIGILAISDAIKDDAKDAVEALARHGISTAMITGDNEKTARAVADQLGISHVIAEVLPGGKVSEIERLQEVHKTVAMVGDGINDAPALKQANVGIALGTGTDIAIEAGDITLVRGDVTAVVSAVILSRATFRKIRQNYFWAWVYNGVAIPAAFLGLLHPMIGAAAMAMSSLTVVLNSLGLRRISLKHT</sequence>
<dbReference type="RefSeq" id="WP_022635711.1">
    <property type="nucleotide sequence ID" value="NZ_ASJR01000001.1"/>
</dbReference>
<dbReference type="STRING" id="1313304.CALK_0149"/>
<evidence type="ECO:0000256" key="1">
    <source>
        <dbReference type="ARBA" id="ARBA00004651"/>
    </source>
</evidence>
<dbReference type="PANTHER" id="PTHR43520">
    <property type="entry name" value="ATP7, ISOFORM B"/>
    <property type="match status" value="1"/>
</dbReference>
<evidence type="ECO:0000256" key="13">
    <source>
        <dbReference type="ARBA" id="ARBA00022967"/>
    </source>
</evidence>
<feature type="transmembrane region" description="Helical" evidence="18">
    <location>
        <begin position="781"/>
        <end position="798"/>
    </location>
</feature>
<protein>
    <recommendedName>
        <fullName evidence="3">P-type Cu(+) transporter</fullName>
        <ecNumber evidence="3">7.2.2.8</ecNumber>
    </recommendedName>
</protein>
<name>U7DEJ5_9BACT</name>
<dbReference type="InterPro" id="IPR008250">
    <property type="entry name" value="ATPase_P-typ_transduc_dom_A_sf"/>
</dbReference>
<keyword evidence="14 18" id="KW-1133">Transmembrane helix</keyword>
<dbReference type="SUPFAM" id="SSF81665">
    <property type="entry name" value="Calcium ATPase, transmembrane domain M"/>
    <property type="match status" value="1"/>
</dbReference>
<evidence type="ECO:0000256" key="14">
    <source>
        <dbReference type="ARBA" id="ARBA00022989"/>
    </source>
</evidence>
<dbReference type="InterPro" id="IPR006122">
    <property type="entry name" value="HMA_Cu_ion-bd"/>
</dbReference>
<dbReference type="PANTHER" id="PTHR43520:SF8">
    <property type="entry name" value="P-TYPE CU(+) TRANSPORTER"/>
    <property type="match status" value="1"/>
</dbReference>
<feature type="transmembrane region" description="Helical" evidence="18">
    <location>
        <begin position="245"/>
        <end position="262"/>
    </location>
</feature>
<reference evidence="20 21" key="1">
    <citation type="journal article" date="2013" name="Environ. Microbiol.">
        <title>Genome analysis of Chitinivibrio alkaliphilus gen. nov., sp. nov., a novel extremely haloalkaliphilic anaerobic chitinolytic bacterium from the candidate phylum Termite Group 3.</title>
        <authorList>
            <person name="Sorokin D.Y."/>
            <person name="Gumerov V.M."/>
            <person name="Rakitin A.L."/>
            <person name="Beletsky A.V."/>
            <person name="Damste J.S."/>
            <person name="Muyzer G."/>
            <person name="Mardanov A.V."/>
            <person name="Ravin N.V."/>
        </authorList>
    </citation>
    <scope>NUCLEOTIDE SEQUENCE [LARGE SCALE GENOMIC DNA]</scope>
    <source>
        <strain evidence="20 21">ACht1</strain>
    </source>
</reference>
<dbReference type="InterPro" id="IPR036163">
    <property type="entry name" value="HMA_dom_sf"/>
</dbReference>
<dbReference type="InterPro" id="IPR001757">
    <property type="entry name" value="P_typ_ATPase"/>
</dbReference>
<dbReference type="Gene3D" id="3.40.1110.10">
    <property type="entry name" value="Calcium-transporting ATPase, cytoplasmic domain N"/>
    <property type="match status" value="1"/>
</dbReference>
<dbReference type="InterPro" id="IPR044492">
    <property type="entry name" value="P_typ_ATPase_HD_dom"/>
</dbReference>
<keyword evidence="7 18" id="KW-0479">Metal-binding</keyword>
<dbReference type="InterPro" id="IPR036412">
    <property type="entry name" value="HAD-like_sf"/>
</dbReference>
<dbReference type="PATRIC" id="fig|1313304.3.peg.139"/>
<accession>U7DEJ5</accession>
<proteinExistence type="inferred from homology"/>
<feature type="transmembrane region" description="Helical" evidence="18">
    <location>
        <begin position="756"/>
        <end position="775"/>
    </location>
</feature>
<dbReference type="FunFam" id="2.70.150.10:FF:000020">
    <property type="entry name" value="Copper-exporting P-type ATPase A"/>
    <property type="match status" value="1"/>
</dbReference>
<dbReference type="Gene3D" id="3.30.70.100">
    <property type="match status" value="2"/>
</dbReference>
<dbReference type="SUPFAM" id="SSF56784">
    <property type="entry name" value="HAD-like"/>
    <property type="match status" value="1"/>
</dbReference>
<feature type="transmembrane region" description="Helical" evidence="18">
    <location>
        <begin position="222"/>
        <end position="239"/>
    </location>
</feature>
<evidence type="ECO:0000256" key="12">
    <source>
        <dbReference type="ARBA" id="ARBA00022842"/>
    </source>
</evidence>
<feature type="transmembrane region" description="Helical" evidence="18">
    <location>
        <begin position="438"/>
        <end position="463"/>
    </location>
</feature>
<keyword evidence="9 18" id="KW-0547">Nucleotide-binding</keyword>
<keyword evidence="13" id="KW-1278">Translocase</keyword>
<keyword evidence="17 18" id="KW-0472">Membrane</keyword>
<dbReference type="InterPro" id="IPR006121">
    <property type="entry name" value="HMA_dom"/>
</dbReference>
<comment type="similarity">
    <text evidence="2 18">Belongs to the cation transport ATPase (P-type) (TC 3.A.3) family. Type IB subfamily.</text>
</comment>